<dbReference type="InterPro" id="IPR001932">
    <property type="entry name" value="PPM-type_phosphatase-like_dom"/>
</dbReference>
<evidence type="ECO:0000256" key="1">
    <source>
        <dbReference type="ARBA" id="ARBA00022801"/>
    </source>
</evidence>
<gene>
    <name evidence="5" type="ORF">HELGO_WM9884</name>
</gene>
<evidence type="ECO:0000313" key="5">
    <source>
        <dbReference type="EMBL" id="CAA6800191.1"/>
    </source>
</evidence>
<evidence type="ECO:0000259" key="4">
    <source>
        <dbReference type="SMART" id="SM00331"/>
    </source>
</evidence>
<dbReference type="Gene3D" id="3.60.40.10">
    <property type="entry name" value="PPM-type phosphatase domain"/>
    <property type="match status" value="1"/>
</dbReference>
<protein>
    <submittedName>
        <fullName evidence="5">Response regulator containing a CheY-like receiver domain and an HD-GYP domain</fullName>
    </submittedName>
</protein>
<reference evidence="5" key="1">
    <citation type="submission" date="2020-01" db="EMBL/GenBank/DDBJ databases">
        <authorList>
            <person name="Meier V. D."/>
            <person name="Meier V D."/>
        </authorList>
    </citation>
    <scope>NUCLEOTIDE SEQUENCE</scope>
    <source>
        <strain evidence="5">HLG_WM_MAG_05</strain>
    </source>
</reference>
<dbReference type="AlphaFoldDB" id="A0A6S6S5K1"/>
<feature type="transmembrane region" description="Helical" evidence="3">
    <location>
        <begin position="188"/>
        <end position="209"/>
    </location>
</feature>
<keyword evidence="1" id="KW-0378">Hydrolase</keyword>
<feature type="transmembrane region" description="Helical" evidence="3">
    <location>
        <begin position="20"/>
        <end position="37"/>
    </location>
</feature>
<evidence type="ECO:0000256" key="2">
    <source>
        <dbReference type="SAM" id="Coils"/>
    </source>
</evidence>
<feature type="domain" description="PPM-type phosphatase" evidence="4">
    <location>
        <begin position="249"/>
        <end position="487"/>
    </location>
</feature>
<dbReference type="PANTHER" id="PTHR43156">
    <property type="entry name" value="STAGE II SPORULATION PROTEIN E-RELATED"/>
    <property type="match status" value="1"/>
</dbReference>
<keyword evidence="3" id="KW-1133">Transmembrane helix</keyword>
<dbReference type="Pfam" id="PF07228">
    <property type="entry name" value="SpoIIE"/>
    <property type="match status" value="1"/>
</dbReference>
<organism evidence="5">
    <name type="scientific">uncultured Sulfurovum sp</name>
    <dbReference type="NCBI Taxonomy" id="269237"/>
    <lineage>
        <taxon>Bacteria</taxon>
        <taxon>Pseudomonadati</taxon>
        <taxon>Campylobacterota</taxon>
        <taxon>Epsilonproteobacteria</taxon>
        <taxon>Campylobacterales</taxon>
        <taxon>Sulfurovaceae</taxon>
        <taxon>Sulfurovum</taxon>
        <taxon>environmental samples</taxon>
    </lineage>
</organism>
<dbReference type="EMBL" id="CACVAU010000001">
    <property type="protein sequence ID" value="CAA6800191.1"/>
    <property type="molecule type" value="Genomic_DNA"/>
</dbReference>
<dbReference type="InterPro" id="IPR052016">
    <property type="entry name" value="Bact_Sigma-Reg"/>
</dbReference>
<name>A0A6S6S5K1_9BACT</name>
<keyword evidence="3" id="KW-0812">Transmembrane</keyword>
<feature type="coiled-coil region" evidence="2">
    <location>
        <begin position="142"/>
        <end position="176"/>
    </location>
</feature>
<dbReference type="PANTHER" id="PTHR43156:SF9">
    <property type="entry name" value="HAMP DOMAIN-CONTAINING PROTEIN"/>
    <property type="match status" value="1"/>
</dbReference>
<sequence length="488" mass="55651">MKDKIVFYYRKLSLVQKLSVPLILASIFGFILTLVIVKQVQLINNNTVFLKEQLIPTLEKSNNNLALLKKISDNLTFATLAGEEEMVLEIRYDKIIENNLITIKDNKALNLKNLELYLTSFKDYFQVAKSYALVIIERSSLSEQDQNVAESLIEKHNKLKNQFKNLKAQIEAEIGLKTALNHRLSSEVIYFTITFLVFFAVILFFTSYINYKDFNDYDIIEAQREELAKVNQNLQASIECAFLIQEAILPSDKILNAYTKDNFVCWEQKDSVGGDIYFVTELESENEILIMVIDGVGHGVAGAFLTILVKAIETQIISSINKGRLEPSPAKVLERFNRTIKSILKQEKGSKSNTGFDGGILYYNQKTNICKYAGSKTPLYILNDDILEVIKGDRVSVGFVRTKMDQVYSEYDVKIKKGTKLYLTTDGVIDQEGKDNLRFGQQRFQELLLKNRDKTFQAQKELLGQSVNIFKNGCEQSDDITILGIEFL</sequence>
<dbReference type="SMART" id="SM00331">
    <property type="entry name" value="PP2C_SIG"/>
    <property type="match status" value="1"/>
</dbReference>
<dbReference type="InterPro" id="IPR036457">
    <property type="entry name" value="PPM-type-like_dom_sf"/>
</dbReference>
<accession>A0A6S6S5K1</accession>
<keyword evidence="2" id="KW-0175">Coiled coil</keyword>
<dbReference type="GO" id="GO:0016791">
    <property type="term" value="F:phosphatase activity"/>
    <property type="evidence" value="ECO:0007669"/>
    <property type="project" value="TreeGrafter"/>
</dbReference>
<evidence type="ECO:0000256" key="3">
    <source>
        <dbReference type="SAM" id="Phobius"/>
    </source>
</evidence>
<keyword evidence="3" id="KW-0472">Membrane</keyword>
<proteinExistence type="predicted"/>